<dbReference type="AlphaFoldDB" id="N1PYN0"/>
<dbReference type="STRING" id="675120.N1PYN0"/>
<evidence type="ECO:0000313" key="2">
    <source>
        <dbReference type="EMBL" id="EME48542.1"/>
    </source>
</evidence>
<dbReference type="HOGENOM" id="CLU_866055_0_0_1"/>
<keyword evidence="3" id="KW-1185">Reference proteome</keyword>
<feature type="region of interest" description="Disordered" evidence="1">
    <location>
        <begin position="1"/>
        <end position="56"/>
    </location>
</feature>
<dbReference type="Proteomes" id="UP000016933">
    <property type="component" value="Unassembled WGS sequence"/>
</dbReference>
<proteinExistence type="predicted"/>
<protein>
    <submittedName>
        <fullName evidence="2">Uncharacterized protein</fullName>
    </submittedName>
</protein>
<dbReference type="Gene3D" id="1.25.40.10">
    <property type="entry name" value="Tetratricopeptide repeat domain"/>
    <property type="match status" value="1"/>
</dbReference>
<reference evidence="3" key="1">
    <citation type="journal article" date="2012" name="PLoS Genet.">
        <title>The genomes of the fungal plant pathogens Cladosporium fulvum and Dothistroma septosporum reveal adaptation to different hosts and lifestyles but also signatures of common ancestry.</title>
        <authorList>
            <person name="de Wit P.J.G.M."/>
            <person name="van der Burgt A."/>
            <person name="Oekmen B."/>
            <person name="Stergiopoulos I."/>
            <person name="Abd-Elsalam K.A."/>
            <person name="Aerts A.L."/>
            <person name="Bahkali A.H."/>
            <person name="Beenen H.G."/>
            <person name="Chettri P."/>
            <person name="Cox M.P."/>
            <person name="Datema E."/>
            <person name="de Vries R.P."/>
            <person name="Dhillon B."/>
            <person name="Ganley A.R."/>
            <person name="Griffiths S.A."/>
            <person name="Guo Y."/>
            <person name="Hamelin R.C."/>
            <person name="Henrissat B."/>
            <person name="Kabir M.S."/>
            <person name="Jashni M.K."/>
            <person name="Kema G."/>
            <person name="Klaubauf S."/>
            <person name="Lapidus A."/>
            <person name="Levasseur A."/>
            <person name="Lindquist E."/>
            <person name="Mehrabi R."/>
            <person name="Ohm R.A."/>
            <person name="Owen T.J."/>
            <person name="Salamov A."/>
            <person name="Schwelm A."/>
            <person name="Schijlen E."/>
            <person name="Sun H."/>
            <person name="van den Burg H.A."/>
            <person name="van Ham R.C.H.J."/>
            <person name="Zhang S."/>
            <person name="Goodwin S.B."/>
            <person name="Grigoriev I.V."/>
            <person name="Collemare J."/>
            <person name="Bradshaw R.E."/>
        </authorList>
    </citation>
    <scope>NUCLEOTIDE SEQUENCE [LARGE SCALE GENOMIC DNA]</scope>
    <source>
        <strain evidence="3">NZE10 / CBS 128990</strain>
    </source>
</reference>
<sequence length="321" mass="34821">MKGLARHTAALDLPEDATQSMTLPDSDSEDNLDGSSPVMRPVNEGKDDGMPVPPPLVITTTIPEVNADEQSAAESGAESSTSIADDISEALRNKAPDIQPPVAYAKSPDFVGDVHRLTFHGPGGIDEATATATELLDEEEKFLIGHLDSLAARSVLLSAVRRVQHLLAVWASFRGDWDEAITRFMKVLRLRFKRVVDIDDGDCAAAHWLGDLYAMQNRRAEAHLAYFVAERSPFFNRSDPSFRLAIQAEQSTVQNGVSKADFKHYWSPGGQSADATSVLDEDIITLAVAKQVLAPWSKAFEDSAALIETSSITVAVARPTH</sequence>
<dbReference type="OrthoDB" id="3650944at2759"/>
<dbReference type="SUPFAM" id="SSF48452">
    <property type="entry name" value="TPR-like"/>
    <property type="match status" value="1"/>
</dbReference>
<name>N1PYN0_DOTSN</name>
<organism evidence="2 3">
    <name type="scientific">Dothistroma septosporum (strain NZE10 / CBS 128990)</name>
    <name type="common">Red band needle blight fungus</name>
    <name type="synonym">Mycosphaerella pini</name>
    <dbReference type="NCBI Taxonomy" id="675120"/>
    <lineage>
        <taxon>Eukaryota</taxon>
        <taxon>Fungi</taxon>
        <taxon>Dikarya</taxon>
        <taxon>Ascomycota</taxon>
        <taxon>Pezizomycotina</taxon>
        <taxon>Dothideomycetes</taxon>
        <taxon>Dothideomycetidae</taxon>
        <taxon>Mycosphaerellales</taxon>
        <taxon>Mycosphaerellaceae</taxon>
        <taxon>Dothistroma</taxon>
    </lineage>
</organism>
<gene>
    <name evidence="2" type="ORF">DOTSEDRAFT_48995</name>
</gene>
<evidence type="ECO:0000256" key="1">
    <source>
        <dbReference type="SAM" id="MobiDB-lite"/>
    </source>
</evidence>
<dbReference type="InterPro" id="IPR011990">
    <property type="entry name" value="TPR-like_helical_dom_sf"/>
</dbReference>
<reference evidence="2 3" key="2">
    <citation type="journal article" date="2012" name="PLoS Pathog.">
        <title>Diverse lifestyles and strategies of plant pathogenesis encoded in the genomes of eighteen Dothideomycetes fungi.</title>
        <authorList>
            <person name="Ohm R.A."/>
            <person name="Feau N."/>
            <person name="Henrissat B."/>
            <person name="Schoch C.L."/>
            <person name="Horwitz B.A."/>
            <person name="Barry K.W."/>
            <person name="Condon B.J."/>
            <person name="Copeland A.C."/>
            <person name="Dhillon B."/>
            <person name="Glaser F."/>
            <person name="Hesse C.N."/>
            <person name="Kosti I."/>
            <person name="LaButti K."/>
            <person name="Lindquist E.A."/>
            <person name="Lucas S."/>
            <person name="Salamov A.A."/>
            <person name="Bradshaw R.E."/>
            <person name="Ciuffetti L."/>
            <person name="Hamelin R.C."/>
            <person name="Kema G.H.J."/>
            <person name="Lawrence C."/>
            <person name="Scott J.A."/>
            <person name="Spatafora J.W."/>
            <person name="Turgeon B.G."/>
            <person name="de Wit P.J.G.M."/>
            <person name="Zhong S."/>
            <person name="Goodwin S.B."/>
            <person name="Grigoriev I.V."/>
        </authorList>
    </citation>
    <scope>NUCLEOTIDE SEQUENCE [LARGE SCALE GENOMIC DNA]</scope>
    <source>
        <strain evidence="3">NZE10 / CBS 128990</strain>
    </source>
</reference>
<evidence type="ECO:0000313" key="3">
    <source>
        <dbReference type="Proteomes" id="UP000016933"/>
    </source>
</evidence>
<accession>N1PYN0</accession>
<dbReference type="EMBL" id="KB446535">
    <property type="protein sequence ID" value="EME48542.1"/>
    <property type="molecule type" value="Genomic_DNA"/>
</dbReference>